<name>A0A1Y2A2I7_9PLEO</name>
<feature type="binding site" description="axial binding residue" evidence="1">
    <location>
        <position position="438"/>
    </location>
    <ligand>
        <name>heme</name>
        <dbReference type="ChEBI" id="CHEBI:30413"/>
    </ligand>
    <ligandPart>
        <name>Fe</name>
        <dbReference type="ChEBI" id="CHEBI:18248"/>
    </ligandPart>
</feature>
<keyword evidence="1" id="KW-0349">Heme</keyword>
<dbReference type="InterPro" id="IPR001128">
    <property type="entry name" value="Cyt_P450"/>
</dbReference>
<gene>
    <name evidence="2" type="ORF">BCR34DRAFT_597778</name>
</gene>
<dbReference type="OrthoDB" id="10029320at2759"/>
<keyword evidence="1" id="KW-0408">Iron</keyword>
<dbReference type="InterPro" id="IPR036396">
    <property type="entry name" value="Cyt_P450_sf"/>
</dbReference>
<reference evidence="2 3" key="1">
    <citation type="submission" date="2016-07" db="EMBL/GenBank/DDBJ databases">
        <title>Pervasive Adenine N6-methylation of Active Genes in Fungi.</title>
        <authorList>
            <consortium name="DOE Joint Genome Institute"/>
            <person name="Mondo S.J."/>
            <person name="Dannebaum R.O."/>
            <person name="Kuo R.C."/>
            <person name="Labutti K."/>
            <person name="Haridas S."/>
            <person name="Kuo A."/>
            <person name="Salamov A."/>
            <person name="Ahrendt S.R."/>
            <person name="Lipzen A."/>
            <person name="Sullivan W."/>
            <person name="Andreopoulos W.B."/>
            <person name="Clum A."/>
            <person name="Lindquist E."/>
            <person name="Daum C."/>
            <person name="Ramamoorthy G.K."/>
            <person name="Gryganskyi A."/>
            <person name="Culley D."/>
            <person name="Magnuson J.K."/>
            <person name="James T.Y."/>
            <person name="O'Malley M.A."/>
            <person name="Stajich J.E."/>
            <person name="Spatafora J.W."/>
            <person name="Visel A."/>
            <person name="Grigoriev I.V."/>
        </authorList>
    </citation>
    <scope>NUCLEOTIDE SEQUENCE [LARGE SCALE GENOMIC DNA]</scope>
    <source>
        <strain evidence="2 3">CBS 115471</strain>
    </source>
</reference>
<dbReference type="STRING" id="1231657.A0A1Y2A2I7"/>
<keyword evidence="3" id="KW-1185">Reference proteome</keyword>
<dbReference type="InterPro" id="IPR002401">
    <property type="entry name" value="Cyt_P450_E_grp-I"/>
</dbReference>
<proteinExistence type="predicted"/>
<accession>A0A1Y2A2I7</accession>
<comment type="cofactor">
    <cofactor evidence="1">
        <name>heme</name>
        <dbReference type="ChEBI" id="CHEBI:30413"/>
    </cofactor>
</comment>
<dbReference type="Pfam" id="PF00067">
    <property type="entry name" value="p450"/>
    <property type="match status" value="1"/>
</dbReference>
<sequence length="514" mass="57886">MRVCTNYSCTILSQWLRKTADYIFEDMVKTAGRPDILLVDIRPVGYAMVIVNSHEVAEQIAKPTKTFPMSTPKSPTFSAFLRLVGPMSILSQEGETWKSLRKRFNPGFAPQHLVSLLPQILQKTSLFMSKLDALAESDVEFDMEPLCTNLTFDIIGAVVMNVDLGAQDKPSKSNPIVTLYKAIIETYSDNGRFWLWLNLPVRIRRLWYYLQLDKVLKKALAQQFEEIKAAQRTSTKQTKDRSVLALALEDTDVLTKEVLQSTADQVKTFLFAGHDTTSILLQRLFHALSIHPKCLTTIRAEQDAVFGDRDPQDVFREKPDETMKALSYTSACIKEALRLWPPAGSARMAPPGSGFNVHLSDGSDVCVDGTVLYLCHYMIQRDPRVYGETADDFVPERWIGDTDTSSANKDLDATSIPSDDKTVPISAWRAFERGPRNCIGQELANLEARVILACVMRRYDFIKVGAGAIKRDEQGNGILSEKGVYETTSELFSTMQVTSKPFDKTRMRVKMHQK</sequence>
<protein>
    <submittedName>
        <fullName evidence="2">Cytochrome P450 52A12</fullName>
    </submittedName>
</protein>
<dbReference type="GO" id="GO:0005506">
    <property type="term" value="F:iron ion binding"/>
    <property type="evidence" value="ECO:0007669"/>
    <property type="project" value="InterPro"/>
</dbReference>
<evidence type="ECO:0000256" key="1">
    <source>
        <dbReference type="PIRSR" id="PIRSR602401-1"/>
    </source>
</evidence>
<dbReference type="CDD" id="cd11051">
    <property type="entry name" value="CYP59-like"/>
    <property type="match status" value="1"/>
</dbReference>
<comment type="caution">
    <text evidence="2">The sequence shown here is derived from an EMBL/GenBank/DDBJ whole genome shotgun (WGS) entry which is preliminary data.</text>
</comment>
<dbReference type="PANTHER" id="PTHR24305:SF222">
    <property type="entry name" value="CYTOCHROME P450 MONOOXYGENASE STCS"/>
    <property type="match status" value="1"/>
</dbReference>
<dbReference type="PRINTS" id="PR00463">
    <property type="entry name" value="EP450I"/>
</dbReference>
<dbReference type="EMBL" id="MCFA01000019">
    <property type="protein sequence ID" value="ORY16215.1"/>
    <property type="molecule type" value="Genomic_DNA"/>
</dbReference>
<dbReference type="InterPro" id="IPR050121">
    <property type="entry name" value="Cytochrome_P450_monoxygenase"/>
</dbReference>
<evidence type="ECO:0000313" key="2">
    <source>
        <dbReference type="EMBL" id="ORY16215.1"/>
    </source>
</evidence>
<dbReference type="PRINTS" id="PR00385">
    <property type="entry name" value="P450"/>
</dbReference>
<dbReference type="GO" id="GO:0020037">
    <property type="term" value="F:heme binding"/>
    <property type="evidence" value="ECO:0007669"/>
    <property type="project" value="InterPro"/>
</dbReference>
<dbReference type="Gene3D" id="1.10.630.10">
    <property type="entry name" value="Cytochrome P450"/>
    <property type="match status" value="1"/>
</dbReference>
<dbReference type="Proteomes" id="UP000193144">
    <property type="component" value="Unassembled WGS sequence"/>
</dbReference>
<evidence type="ECO:0000313" key="3">
    <source>
        <dbReference type="Proteomes" id="UP000193144"/>
    </source>
</evidence>
<organism evidence="2 3">
    <name type="scientific">Clohesyomyces aquaticus</name>
    <dbReference type="NCBI Taxonomy" id="1231657"/>
    <lineage>
        <taxon>Eukaryota</taxon>
        <taxon>Fungi</taxon>
        <taxon>Dikarya</taxon>
        <taxon>Ascomycota</taxon>
        <taxon>Pezizomycotina</taxon>
        <taxon>Dothideomycetes</taxon>
        <taxon>Pleosporomycetidae</taxon>
        <taxon>Pleosporales</taxon>
        <taxon>Lindgomycetaceae</taxon>
        <taxon>Clohesyomyces</taxon>
    </lineage>
</organism>
<keyword evidence="1" id="KW-0479">Metal-binding</keyword>
<dbReference type="GO" id="GO:0004497">
    <property type="term" value="F:monooxygenase activity"/>
    <property type="evidence" value="ECO:0007669"/>
    <property type="project" value="InterPro"/>
</dbReference>
<dbReference type="SUPFAM" id="SSF48264">
    <property type="entry name" value="Cytochrome P450"/>
    <property type="match status" value="1"/>
</dbReference>
<dbReference type="PANTHER" id="PTHR24305">
    <property type="entry name" value="CYTOCHROME P450"/>
    <property type="match status" value="1"/>
</dbReference>
<dbReference type="AlphaFoldDB" id="A0A1Y2A2I7"/>
<dbReference type="GO" id="GO:0016705">
    <property type="term" value="F:oxidoreductase activity, acting on paired donors, with incorporation or reduction of molecular oxygen"/>
    <property type="evidence" value="ECO:0007669"/>
    <property type="project" value="InterPro"/>
</dbReference>